<sequence>MASTSNVVRSLSADELASALPRRDRPPPPIHPIPQAIPIPEQHKVKPGLLKRLRRVLRLSAQNIRNSRHDKNLRSHPAQPPLYPNNHQPPPNHTPPTQTPQPPAPPLSISSPPIIPPHNLIFNRITTNPNHRITPSSRTGLPCEPLLGRLPYPLDMNVLELH</sequence>
<gene>
    <name evidence="2" type="ORF">BWQ96_03632</name>
</gene>
<keyword evidence="3" id="KW-1185">Reference proteome</keyword>
<feature type="compositionally biased region" description="Pro residues" evidence="1">
    <location>
        <begin position="27"/>
        <end position="37"/>
    </location>
</feature>
<organism evidence="2 3">
    <name type="scientific">Gracilariopsis chorda</name>
    <dbReference type="NCBI Taxonomy" id="448386"/>
    <lineage>
        <taxon>Eukaryota</taxon>
        <taxon>Rhodophyta</taxon>
        <taxon>Florideophyceae</taxon>
        <taxon>Rhodymeniophycidae</taxon>
        <taxon>Gracilariales</taxon>
        <taxon>Gracilariaceae</taxon>
        <taxon>Gracilariopsis</taxon>
    </lineage>
</organism>
<name>A0A2V3IX57_9FLOR</name>
<feature type="compositionally biased region" description="Pro residues" evidence="1">
    <location>
        <begin position="78"/>
        <end position="106"/>
    </location>
</feature>
<protein>
    <submittedName>
        <fullName evidence="2">Uncharacterized protein</fullName>
    </submittedName>
</protein>
<reference evidence="2 3" key="1">
    <citation type="journal article" date="2018" name="Mol. Biol. Evol.">
        <title>Analysis of the draft genome of the red seaweed Gracilariopsis chorda provides insights into genome size evolution in Rhodophyta.</title>
        <authorList>
            <person name="Lee J."/>
            <person name="Yang E.C."/>
            <person name="Graf L."/>
            <person name="Yang J.H."/>
            <person name="Qiu H."/>
            <person name="Zel Zion U."/>
            <person name="Chan C.X."/>
            <person name="Stephens T.G."/>
            <person name="Weber A.P.M."/>
            <person name="Boo G.H."/>
            <person name="Boo S.M."/>
            <person name="Kim K.M."/>
            <person name="Shin Y."/>
            <person name="Jung M."/>
            <person name="Lee S.J."/>
            <person name="Yim H.S."/>
            <person name="Lee J.H."/>
            <person name="Bhattacharya D."/>
            <person name="Yoon H.S."/>
        </authorList>
    </citation>
    <scope>NUCLEOTIDE SEQUENCE [LARGE SCALE GENOMIC DNA]</scope>
    <source>
        <strain evidence="2 3">SKKU-2015</strain>
        <tissue evidence="2">Whole body</tissue>
    </source>
</reference>
<feature type="region of interest" description="Disordered" evidence="1">
    <location>
        <begin position="61"/>
        <end position="113"/>
    </location>
</feature>
<evidence type="ECO:0000256" key="1">
    <source>
        <dbReference type="SAM" id="MobiDB-lite"/>
    </source>
</evidence>
<dbReference type="EMBL" id="NBIV01000035">
    <property type="protein sequence ID" value="PXF46643.1"/>
    <property type="molecule type" value="Genomic_DNA"/>
</dbReference>
<comment type="caution">
    <text evidence="2">The sequence shown here is derived from an EMBL/GenBank/DDBJ whole genome shotgun (WGS) entry which is preliminary data.</text>
</comment>
<proteinExistence type="predicted"/>
<evidence type="ECO:0000313" key="3">
    <source>
        <dbReference type="Proteomes" id="UP000247409"/>
    </source>
</evidence>
<accession>A0A2V3IX57</accession>
<dbReference type="Proteomes" id="UP000247409">
    <property type="component" value="Unassembled WGS sequence"/>
</dbReference>
<feature type="region of interest" description="Disordered" evidence="1">
    <location>
        <begin position="1"/>
        <end position="46"/>
    </location>
</feature>
<evidence type="ECO:0000313" key="2">
    <source>
        <dbReference type="EMBL" id="PXF46643.1"/>
    </source>
</evidence>
<dbReference type="AlphaFoldDB" id="A0A2V3IX57"/>